<protein>
    <recommendedName>
        <fullName evidence="4">Carboxypeptidase regulatory-like domain-containing protein</fullName>
    </recommendedName>
</protein>
<accession>A0A561BQ40</accession>
<organism evidence="2 3">
    <name type="scientific">Kribbella amoyensis</name>
    <dbReference type="NCBI Taxonomy" id="996641"/>
    <lineage>
        <taxon>Bacteria</taxon>
        <taxon>Bacillati</taxon>
        <taxon>Actinomycetota</taxon>
        <taxon>Actinomycetes</taxon>
        <taxon>Propionibacteriales</taxon>
        <taxon>Kribbellaceae</taxon>
        <taxon>Kribbella</taxon>
    </lineage>
</organism>
<keyword evidence="1" id="KW-0732">Signal</keyword>
<dbReference type="OrthoDB" id="3809205at2"/>
<keyword evidence="3" id="KW-1185">Reference proteome</keyword>
<dbReference type="AlphaFoldDB" id="A0A561BQ40"/>
<sequence>MRRRLVVLLAAVLLGVTGQVSVSAAAEDDCLSVPPTISQDTDPVETIVLKNTRQVPIEMRAFHDAVDCSGMTVDVQKADGTGRTTVALTHQGGRGMPPSWTWYGYLSLTAATGGGDWVITRVTHGANILETDVRFHVYRGSELTLDQPARTSGAARTTLSGQLRRYSNTGALVPAANTTVTIRHWTRNLLIATAKTDAAGRYKVTVPFTQNTTLRATTEAGGNYVAELTEWVTAHKLIAMSYLQPLPNAYANAWWKVGGTAYPGRLQADLQLWNGKAWATTGSYGFIGANGAYERYWRPTRAGVYRLRVVVSGERLDNTPWSREVTVTVKQLPTQPSWLTGTVAPTAGPPVKFGTTMSSFGFLKARQPNGTYTGLPNEVVRVIAKRPADAGWAVVGQARTTSSGYFFTHWSVPFAAGETFTAVLDYPTALPRVASSRSGTFGPFTVQP</sequence>
<evidence type="ECO:0000256" key="1">
    <source>
        <dbReference type="SAM" id="SignalP"/>
    </source>
</evidence>
<proteinExistence type="predicted"/>
<evidence type="ECO:0000313" key="2">
    <source>
        <dbReference type="EMBL" id="TWD80924.1"/>
    </source>
</evidence>
<feature type="signal peptide" evidence="1">
    <location>
        <begin position="1"/>
        <end position="24"/>
    </location>
</feature>
<dbReference type="EMBL" id="VIVK01000001">
    <property type="protein sequence ID" value="TWD80924.1"/>
    <property type="molecule type" value="Genomic_DNA"/>
</dbReference>
<dbReference type="RefSeq" id="WP_145805303.1">
    <property type="nucleotide sequence ID" value="NZ_VIVK01000001.1"/>
</dbReference>
<feature type="chain" id="PRO_5039430628" description="Carboxypeptidase regulatory-like domain-containing protein" evidence="1">
    <location>
        <begin position="25"/>
        <end position="448"/>
    </location>
</feature>
<comment type="caution">
    <text evidence="2">The sequence shown here is derived from an EMBL/GenBank/DDBJ whole genome shotgun (WGS) entry which is preliminary data.</text>
</comment>
<reference evidence="2 3" key="1">
    <citation type="submission" date="2019-06" db="EMBL/GenBank/DDBJ databases">
        <title>Sequencing the genomes of 1000 actinobacteria strains.</title>
        <authorList>
            <person name="Klenk H.-P."/>
        </authorList>
    </citation>
    <scope>NUCLEOTIDE SEQUENCE [LARGE SCALE GENOMIC DNA]</scope>
    <source>
        <strain evidence="2 3">DSM 24683</strain>
    </source>
</reference>
<name>A0A561BQ40_9ACTN</name>
<dbReference type="Proteomes" id="UP000318380">
    <property type="component" value="Unassembled WGS sequence"/>
</dbReference>
<evidence type="ECO:0000313" key="3">
    <source>
        <dbReference type="Proteomes" id="UP000318380"/>
    </source>
</evidence>
<dbReference type="InterPro" id="IPR017868">
    <property type="entry name" value="Filamin/ABP280_repeat-like"/>
</dbReference>
<evidence type="ECO:0008006" key="4">
    <source>
        <dbReference type="Google" id="ProtNLM"/>
    </source>
</evidence>
<gene>
    <name evidence="2" type="ORF">FB561_2021</name>
</gene>
<dbReference type="PROSITE" id="PS50194">
    <property type="entry name" value="FILAMIN_REPEAT"/>
    <property type="match status" value="1"/>
</dbReference>